<organism evidence="2 3">
    <name type="scientific">Aspergillus sclerotioniger CBS 115572</name>
    <dbReference type="NCBI Taxonomy" id="1450535"/>
    <lineage>
        <taxon>Eukaryota</taxon>
        <taxon>Fungi</taxon>
        <taxon>Dikarya</taxon>
        <taxon>Ascomycota</taxon>
        <taxon>Pezizomycotina</taxon>
        <taxon>Eurotiomycetes</taxon>
        <taxon>Eurotiomycetidae</taxon>
        <taxon>Eurotiales</taxon>
        <taxon>Aspergillaceae</taxon>
        <taxon>Aspergillus</taxon>
        <taxon>Aspergillus subgen. Circumdati</taxon>
    </lineage>
</organism>
<keyword evidence="1" id="KW-0732">Signal</keyword>
<dbReference type="RefSeq" id="XP_025465113.1">
    <property type="nucleotide sequence ID" value="XM_025612196.1"/>
</dbReference>
<reference evidence="2 3" key="1">
    <citation type="submission" date="2016-12" db="EMBL/GenBank/DDBJ databases">
        <title>The genomes of Aspergillus section Nigri reveals drivers in fungal speciation.</title>
        <authorList>
            <consortium name="DOE Joint Genome Institute"/>
            <person name="Vesth T.C."/>
            <person name="Nybo J."/>
            <person name="Theobald S."/>
            <person name="Brandl J."/>
            <person name="Frisvad J.C."/>
            <person name="Nielsen K.F."/>
            <person name="Lyhne E.K."/>
            <person name="Kogle M.E."/>
            <person name="Kuo A."/>
            <person name="Riley R."/>
            <person name="Clum A."/>
            <person name="Nolan M."/>
            <person name="Lipzen A."/>
            <person name="Salamov A."/>
            <person name="Henrissat B."/>
            <person name="Wiebenga A."/>
            <person name="De Vries R.P."/>
            <person name="Grigoriev I.V."/>
            <person name="Mortensen U.H."/>
            <person name="Andersen M.R."/>
            <person name="Baker S.E."/>
        </authorList>
    </citation>
    <scope>NUCLEOTIDE SEQUENCE [LARGE SCALE GENOMIC DNA]</scope>
    <source>
        <strain evidence="2 3">CBS 115572</strain>
    </source>
</reference>
<feature type="signal peptide" evidence="1">
    <location>
        <begin position="1"/>
        <end position="19"/>
    </location>
</feature>
<sequence length="60" mass="6170">MQFLWGVVLCAVVFAKASTALVAGNGAEVNVHGAGDEIVHAEPGKVIVKVGDLEAREAPQ</sequence>
<evidence type="ECO:0000256" key="1">
    <source>
        <dbReference type="SAM" id="SignalP"/>
    </source>
</evidence>
<feature type="chain" id="PRO_5016400258" evidence="1">
    <location>
        <begin position="20"/>
        <end position="60"/>
    </location>
</feature>
<gene>
    <name evidence="2" type="ORF">BO94DRAFT_537130</name>
</gene>
<dbReference type="AlphaFoldDB" id="A0A317W0S3"/>
<dbReference type="EMBL" id="MSFK01000022">
    <property type="protein sequence ID" value="PWY80254.1"/>
    <property type="molecule type" value="Genomic_DNA"/>
</dbReference>
<protein>
    <submittedName>
        <fullName evidence="2">Uncharacterized protein</fullName>
    </submittedName>
</protein>
<name>A0A317W0S3_9EURO</name>
<comment type="caution">
    <text evidence="2">The sequence shown here is derived from an EMBL/GenBank/DDBJ whole genome shotgun (WGS) entry which is preliminary data.</text>
</comment>
<keyword evidence="3" id="KW-1185">Reference proteome</keyword>
<proteinExistence type="predicted"/>
<evidence type="ECO:0000313" key="2">
    <source>
        <dbReference type="EMBL" id="PWY80254.1"/>
    </source>
</evidence>
<accession>A0A317W0S3</accession>
<dbReference type="Proteomes" id="UP000246702">
    <property type="component" value="Unassembled WGS sequence"/>
</dbReference>
<evidence type="ECO:0000313" key="3">
    <source>
        <dbReference type="Proteomes" id="UP000246702"/>
    </source>
</evidence>
<dbReference type="GeneID" id="37114339"/>